<dbReference type="Gene3D" id="2.40.40.10">
    <property type="entry name" value="RlpA-like domain"/>
    <property type="match status" value="1"/>
</dbReference>
<organism evidence="2 3">
    <name type="scientific">Metarhizium guizhouense (strain ARSEF 977)</name>
    <dbReference type="NCBI Taxonomy" id="1276136"/>
    <lineage>
        <taxon>Eukaryota</taxon>
        <taxon>Fungi</taxon>
        <taxon>Dikarya</taxon>
        <taxon>Ascomycota</taxon>
        <taxon>Pezizomycotina</taxon>
        <taxon>Sordariomycetes</taxon>
        <taxon>Hypocreomycetidae</taxon>
        <taxon>Hypocreales</taxon>
        <taxon>Clavicipitaceae</taxon>
        <taxon>Metarhizium</taxon>
    </lineage>
</organism>
<dbReference type="OrthoDB" id="2564987at2759"/>
<dbReference type="EMBL" id="AZNH01000027">
    <property type="protein sequence ID" value="KID85733.1"/>
    <property type="molecule type" value="Genomic_DNA"/>
</dbReference>
<gene>
    <name evidence="2" type="ORF">MGU_07041</name>
</gene>
<proteinExistence type="predicted"/>
<evidence type="ECO:0000313" key="2">
    <source>
        <dbReference type="EMBL" id="KID85733.1"/>
    </source>
</evidence>
<dbReference type="SUPFAM" id="SSF50685">
    <property type="entry name" value="Barwin-like endoglucanases"/>
    <property type="match status" value="1"/>
</dbReference>
<feature type="chain" id="PRO_5002103525" evidence="1">
    <location>
        <begin position="17"/>
        <end position="165"/>
    </location>
</feature>
<dbReference type="AlphaFoldDB" id="A0A0B4GSU8"/>
<name>A0A0B4GSU8_METGA</name>
<accession>A0A0B4GSU8</accession>
<dbReference type="HOGENOM" id="CLU_068309_1_0_1"/>
<comment type="caution">
    <text evidence="2">The sequence shown here is derived from an EMBL/GenBank/DDBJ whole genome shotgun (WGS) entry which is preliminary data.</text>
</comment>
<reference evidence="2 3" key="1">
    <citation type="journal article" date="2014" name="Proc. Natl. Acad. Sci. U.S.A.">
        <title>Trajectory and genomic determinants of fungal-pathogen speciation and host adaptation.</title>
        <authorList>
            <person name="Hu X."/>
            <person name="Xiao G."/>
            <person name="Zheng P."/>
            <person name="Shang Y."/>
            <person name="Su Y."/>
            <person name="Zhang X."/>
            <person name="Liu X."/>
            <person name="Zhan S."/>
            <person name="St Leger R.J."/>
            <person name="Wang C."/>
        </authorList>
    </citation>
    <scope>NUCLEOTIDE SEQUENCE [LARGE SCALE GENOMIC DNA]</scope>
    <source>
        <strain evidence="2 3">ARSEF 977</strain>
    </source>
</reference>
<sequence length="165" mass="18035">MKLFPLFPLFASTASGAALITSGRGYGTYYYDIEQLQACNSDFHKDNQGPVMCSFTEHLPLNNVNSNYLVAMNNTQLRGNLDKYCGKRVVVTVNGVRSPLPFFIGDGCERCGIGHPDGGWNSQGAPGLDFSYTALSELGPQACAAGHIDLSWEIVDENLYHFKTD</sequence>
<protein>
    <submittedName>
        <fullName evidence="2">Chitinase</fullName>
    </submittedName>
</protein>
<dbReference type="InterPro" id="IPR036908">
    <property type="entry name" value="RlpA-like_sf"/>
</dbReference>
<keyword evidence="3" id="KW-1185">Reference proteome</keyword>
<keyword evidence="1" id="KW-0732">Signal</keyword>
<evidence type="ECO:0000256" key="1">
    <source>
        <dbReference type="SAM" id="SignalP"/>
    </source>
</evidence>
<evidence type="ECO:0000313" key="3">
    <source>
        <dbReference type="Proteomes" id="UP000031192"/>
    </source>
</evidence>
<feature type="signal peptide" evidence="1">
    <location>
        <begin position="1"/>
        <end position="16"/>
    </location>
</feature>
<dbReference type="Proteomes" id="UP000031192">
    <property type="component" value="Unassembled WGS sequence"/>
</dbReference>